<dbReference type="AlphaFoldDB" id="A0A7S4BYE2"/>
<evidence type="ECO:0000313" key="2">
    <source>
        <dbReference type="EMBL" id="CAE0781107.1"/>
    </source>
</evidence>
<organism evidence="2">
    <name type="scientific">Chrysotila carterae</name>
    <name type="common">Marine alga</name>
    <name type="synonym">Syracosphaera carterae</name>
    <dbReference type="NCBI Taxonomy" id="13221"/>
    <lineage>
        <taxon>Eukaryota</taxon>
        <taxon>Haptista</taxon>
        <taxon>Haptophyta</taxon>
        <taxon>Prymnesiophyceae</taxon>
        <taxon>Isochrysidales</taxon>
        <taxon>Isochrysidaceae</taxon>
        <taxon>Chrysotila</taxon>
    </lineage>
</organism>
<dbReference type="InterPro" id="IPR001466">
    <property type="entry name" value="Beta-lactam-related"/>
</dbReference>
<name>A0A7S4BYE2_CHRCT</name>
<dbReference type="Pfam" id="PF00144">
    <property type="entry name" value="Beta-lactamase"/>
    <property type="match status" value="1"/>
</dbReference>
<dbReference type="EMBL" id="HBIZ01052808">
    <property type="protein sequence ID" value="CAE0781107.1"/>
    <property type="molecule type" value="Transcribed_RNA"/>
</dbReference>
<feature type="domain" description="Beta-lactamase-related" evidence="1">
    <location>
        <begin position="52"/>
        <end position="128"/>
    </location>
</feature>
<sequence length="139" mass="14618">MAALLLSIGAAGAFEPLHAPSQAWAPLVGLLNDWQFTRDFAVTVGNASGVVFNFQKGSMTLDTRVKTASTSKWPMAMALASAVADGTIKSLDTKANEVIPWWTKNVSDSRSMVTLRHLLSFTSGFGSGSPGGSEKPATT</sequence>
<dbReference type="InterPro" id="IPR012338">
    <property type="entry name" value="Beta-lactam/transpept-like"/>
</dbReference>
<evidence type="ECO:0000259" key="1">
    <source>
        <dbReference type="Pfam" id="PF00144"/>
    </source>
</evidence>
<accession>A0A7S4BYE2</accession>
<protein>
    <recommendedName>
        <fullName evidence="1">Beta-lactamase-related domain-containing protein</fullName>
    </recommendedName>
</protein>
<proteinExistence type="predicted"/>
<reference evidence="2" key="1">
    <citation type="submission" date="2021-01" db="EMBL/GenBank/DDBJ databases">
        <authorList>
            <person name="Corre E."/>
            <person name="Pelletier E."/>
            <person name="Niang G."/>
            <person name="Scheremetjew M."/>
            <person name="Finn R."/>
            <person name="Kale V."/>
            <person name="Holt S."/>
            <person name="Cochrane G."/>
            <person name="Meng A."/>
            <person name="Brown T."/>
            <person name="Cohen L."/>
        </authorList>
    </citation>
    <scope>NUCLEOTIDE SEQUENCE</scope>
    <source>
        <strain evidence="2">CCMP645</strain>
    </source>
</reference>
<gene>
    <name evidence="2" type="ORF">PCAR00345_LOCUS33771</name>
</gene>
<dbReference type="SUPFAM" id="SSF56601">
    <property type="entry name" value="beta-lactamase/transpeptidase-like"/>
    <property type="match status" value="1"/>
</dbReference>
<dbReference type="Gene3D" id="3.40.710.10">
    <property type="entry name" value="DD-peptidase/beta-lactamase superfamily"/>
    <property type="match status" value="1"/>
</dbReference>